<protein>
    <recommendedName>
        <fullName evidence="1">RNA-dependent RNA polymerase</fullName>
        <ecNumber evidence="1">2.7.7.48</ecNumber>
    </recommendedName>
</protein>
<evidence type="ECO:0000259" key="2">
    <source>
        <dbReference type="Pfam" id="PF05183"/>
    </source>
</evidence>
<comment type="similarity">
    <text evidence="1">Belongs to the RdRP family.</text>
</comment>
<keyword evidence="1" id="KW-0548">Nucleotidyltransferase</keyword>
<dbReference type="InterPro" id="IPR057596">
    <property type="entry name" value="RDRP_core"/>
</dbReference>
<dbReference type="GO" id="GO:0003968">
    <property type="term" value="F:RNA-directed RNA polymerase activity"/>
    <property type="evidence" value="ECO:0007669"/>
    <property type="project" value="UniProtKB-KW"/>
</dbReference>
<proteinExistence type="inferred from homology"/>
<gene>
    <name evidence="3" type="ORF">Clacol_010359</name>
</gene>
<dbReference type="GO" id="GO:0030422">
    <property type="term" value="P:siRNA processing"/>
    <property type="evidence" value="ECO:0007669"/>
    <property type="project" value="TreeGrafter"/>
</dbReference>
<comment type="catalytic activity">
    <reaction evidence="1">
        <text>RNA(n) + a ribonucleoside 5'-triphosphate = RNA(n+1) + diphosphate</text>
        <dbReference type="Rhea" id="RHEA:21248"/>
        <dbReference type="Rhea" id="RHEA-COMP:14527"/>
        <dbReference type="Rhea" id="RHEA-COMP:17342"/>
        <dbReference type="ChEBI" id="CHEBI:33019"/>
        <dbReference type="ChEBI" id="CHEBI:61557"/>
        <dbReference type="ChEBI" id="CHEBI:140395"/>
        <dbReference type="EC" id="2.7.7.48"/>
    </reaction>
</comment>
<dbReference type="GO" id="GO:0031380">
    <property type="term" value="C:nuclear RNA-directed RNA polymerase complex"/>
    <property type="evidence" value="ECO:0007669"/>
    <property type="project" value="TreeGrafter"/>
</dbReference>
<evidence type="ECO:0000313" key="4">
    <source>
        <dbReference type="Proteomes" id="UP001050691"/>
    </source>
</evidence>
<keyword evidence="4" id="KW-1185">Reference proteome</keyword>
<dbReference type="Pfam" id="PF05183">
    <property type="entry name" value="RdRP"/>
    <property type="match status" value="1"/>
</dbReference>
<evidence type="ECO:0000313" key="3">
    <source>
        <dbReference type="EMBL" id="GJJ16080.1"/>
    </source>
</evidence>
<dbReference type="PANTHER" id="PTHR23079:SF55">
    <property type="entry name" value="RNA-DIRECTED RNA POLYMERASE"/>
    <property type="match status" value="1"/>
</dbReference>
<dbReference type="EMBL" id="BPWL01000012">
    <property type="protein sequence ID" value="GJJ16080.1"/>
    <property type="molecule type" value="Genomic_DNA"/>
</dbReference>
<comment type="caution">
    <text evidence="3">The sequence shown here is derived from an EMBL/GenBank/DDBJ whole genome shotgun (WGS) entry which is preliminary data.</text>
</comment>
<dbReference type="InterPro" id="IPR007855">
    <property type="entry name" value="RDRP"/>
</dbReference>
<dbReference type="GO" id="GO:0003723">
    <property type="term" value="F:RNA binding"/>
    <property type="evidence" value="ECO:0007669"/>
    <property type="project" value="UniProtKB-KW"/>
</dbReference>
<sequence>MAVYIQNVPSAINETALTQAFKPLLHATPFVEAHDATNHACPMNFHVHLFLNKRLRQSHTGKGILTFPTPALADLAVAYFSHIKPFVLRNKEMKFERTRKSPSNALVEKLKRTPYRDPQQQPPPPPLFRFKDRLHDIGNILRVQTVQFIYQCRDDTLSPEWEWLPSSANQPLYLLFDEEKREIVIQKLDTTGHTSMIRMRYFSIRCIELSFSDRSSVLYLTSPPSYERSFSSNTSKATKQKLTGLDDEHVNISPFTWPCIRVVFDSSQKRIDIFKEMVQAVKIPITERTPQVSPQHRFSSLRRTRLHLWLKTIHWEVAFQCELIYRQILLDPKELWTLSKAIESTIASRLGIPGTVSVLRRFHLNLSKWSPEPSDDVTIYTLYRDAVREVAAQTNGNSSFRLKTGTSTSHFMCHHVNITPTRMLLYGPFPDVSNRVLRWYPDHHNHFLRVTFTDEDELKLRFDRREIDGYGFISRWVGGILKNGFDLCGRPYEFLGYSQSALKSYTIWFVSPFKRGNTKVNAESIRERIGTNWPQELLRCPARFAARLSQAFTATDRGMFIEEDQIETIPDIERNGYCFTDGNGLVSTQAADIIYEATHNYRVPRVRTTSVFQLRFQGAKGIITVDPTLEGLVIQLRPSMVKFNSNDSEVEIARSFDNPVRFFLNKPLTMILAGLGVPHDVFLKLQRAAVKEAKESIKGFRKAADLFEIHGLGAPFSLFVTFKSLQKVGVEFTTGKYNFIDPFMDRCLQYALHHVLREIKLRGRIPVPGCWKLVGTVDVYNEVAENEIFVQIISGYGARPQYLQGPILMAKSPTIHPGDVQLVHAIGPPRRGSRLGHLNNCVVFSQRGYRPLPNQLSGSDLDGDEYDLIPLKDLHPPRTVGPGSYPAAPKKILNHDATISDIADFVVDYILNDMLGIVATNFLLISDKRTIFDTDCATLAELHSWAVDFPKNGAPVPAERIPYPRWRDKPDWHAPEIDTRKRADYYESESVLGVLFRDVELPDATLPRHPEREDPVDNLTSAFDHLSLSNLVLRDTISKQLQSKLSESVDLVHSEEAATMVSDLFSNFTVELEHIAYTHSLAHRTEKRLLEEEVLMGTIVGKTTQPGMRKDKISAMREATSILVKGMLEELAGDSDDTVRAWTNRAWTAWKMSVLKRDKFGARCFGFVALRALFDILNYLDSAEE</sequence>
<accession>A0AAV5ANM3</accession>
<keyword evidence="1" id="KW-0696">RNA-directed RNA polymerase</keyword>
<reference evidence="3" key="1">
    <citation type="submission" date="2021-10" db="EMBL/GenBank/DDBJ databases">
        <title>De novo Genome Assembly of Clathrus columnatus (Basidiomycota, Fungi) Using Illumina and Nanopore Sequence Data.</title>
        <authorList>
            <person name="Ogiso-Tanaka E."/>
            <person name="Itagaki H."/>
            <person name="Hosoya T."/>
            <person name="Hosaka K."/>
        </authorList>
    </citation>
    <scope>NUCLEOTIDE SEQUENCE</scope>
    <source>
        <strain evidence="3">MO-923</strain>
    </source>
</reference>
<keyword evidence="1" id="KW-0808">Transferase</keyword>
<feature type="domain" description="RDRP core" evidence="2">
    <location>
        <begin position="418"/>
        <end position="999"/>
    </location>
</feature>
<dbReference type="AlphaFoldDB" id="A0AAV5ANM3"/>
<name>A0AAV5ANM3_9AGAM</name>
<keyword evidence="1" id="KW-0694">RNA-binding</keyword>
<evidence type="ECO:0000256" key="1">
    <source>
        <dbReference type="RuleBase" id="RU363098"/>
    </source>
</evidence>
<dbReference type="Proteomes" id="UP001050691">
    <property type="component" value="Unassembled WGS sequence"/>
</dbReference>
<dbReference type="EC" id="2.7.7.48" evidence="1"/>
<dbReference type="PANTHER" id="PTHR23079">
    <property type="entry name" value="RNA-DEPENDENT RNA POLYMERASE"/>
    <property type="match status" value="1"/>
</dbReference>
<organism evidence="3 4">
    <name type="scientific">Clathrus columnatus</name>
    <dbReference type="NCBI Taxonomy" id="1419009"/>
    <lineage>
        <taxon>Eukaryota</taxon>
        <taxon>Fungi</taxon>
        <taxon>Dikarya</taxon>
        <taxon>Basidiomycota</taxon>
        <taxon>Agaricomycotina</taxon>
        <taxon>Agaricomycetes</taxon>
        <taxon>Phallomycetidae</taxon>
        <taxon>Phallales</taxon>
        <taxon>Clathraceae</taxon>
        <taxon>Clathrus</taxon>
    </lineage>
</organism>